<dbReference type="EMBL" id="SMMG02000007">
    <property type="protein sequence ID" value="KAA3464905.1"/>
    <property type="molecule type" value="Genomic_DNA"/>
</dbReference>
<comment type="caution">
    <text evidence="4">The sequence shown here is derived from an EMBL/GenBank/DDBJ whole genome shotgun (WGS) entry which is preliminary data.</text>
</comment>
<evidence type="ECO:0000256" key="1">
    <source>
        <dbReference type="SAM" id="MobiDB-lite"/>
    </source>
</evidence>
<evidence type="ECO:0000313" key="5">
    <source>
        <dbReference type="Proteomes" id="UP000325315"/>
    </source>
</evidence>
<dbReference type="OrthoDB" id="686454at2759"/>
<gene>
    <name evidence="4" type="ORF">EPI10_000125</name>
</gene>
<feature type="compositionally biased region" description="Polar residues" evidence="1">
    <location>
        <begin position="61"/>
        <end position="73"/>
    </location>
</feature>
<evidence type="ECO:0000256" key="2">
    <source>
        <dbReference type="SAM" id="Phobius"/>
    </source>
</evidence>
<proteinExistence type="predicted"/>
<reference evidence="5" key="1">
    <citation type="journal article" date="2019" name="Plant Biotechnol. J.">
        <title>Genome sequencing of the Australian wild diploid species Gossypium australe highlights disease resistance and delayed gland morphogenesis.</title>
        <authorList>
            <person name="Cai Y."/>
            <person name="Cai X."/>
            <person name="Wang Q."/>
            <person name="Wang P."/>
            <person name="Zhang Y."/>
            <person name="Cai C."/>
            <person name="Xu Y."/>
            <person name="Wang K."/>
            <person name="Zhou Z."/>
            <person name="Wang C."/>
            <person name="Geng S."/>
            <person name="Li B."/>
            <person name="Dong Q."/>
            <person name="Hou Y."/>
            <person name="Wang H."/>
            <person name="Ai P."/>
            <person name="Liu Z."/>
            <person name="Yi F."/>
            <person name="Sun M."/>
            <person name="An G."/>
            <person name="Cheng J."/>
            <person name="Zhang Y."/>
            <person name="Shi Q."/>
            <person name="Xie Y."/>
            <person name="Shi X."/>
            <person name="Chang Y."/>
            <person name="Huang F."/>
            <person name="Chen Y."/>
            <person name="Hong S."/>
            <person name="Mi L."/>
            <person name="Sun Q."/>
            <person name="Zhang L."/>
            <person name="Zhou B."/>
            <person name="Peng R."/>
            <person name="Zhang X."/>
            <person name="Liu F."/>
        </authorList>
    </citation>
    <scope>NUCLEOTIDE SEQUENCE [LARGE SCALE GENOMIC DNA]</scope>
    <source>
        <strain evidence="5">cv. PA1801</strain>
    </source>
</reference>
<dbReference type="PANTHER" id="PTHR34558">
    <property type="entry name" value="EXPRESSED PROTEIN"/>
    <property type="match status" value="1"/>
</dbReference>
<organism evidence="4 5">
    <name type="scientific">Gossypium australe</name>
    <dbReference type="NCBI Taxonomy" id="47621"/>
    <lineage>
        <taxon>Eukaryota</taxon>
        <taxon>Viridiplantae</taxon>
        <taxon>Streptophyta</taxon>
        <taxon>Embryophyta</taxon>
        <taxon>Tracheophyta</taxon>
        <taxon>Spermatophyta</taxon>
        <taxon>Magnoliopsida</taxon>
        <taxon>eudicotyledons</taxon>
        <taxon>Gunneridae</taxon>
        <taxon>Pentapetalae</taxon>
        <taxon>rosids</taxon>
        <taxon>malvids</taxon>
        <taxon>Malvales</taxon>
        <taxon>Malvaceae</taxon>
        <taxon>Malvoideae</taxon>
        <taxon>Gossypium</taxon>
    </lineage>
</organism>
<dbReference type="PANTHER" id="PTHR34558:SF9">
    <property type="entry name" value="F3L24.15 PROTEIN"/>
    <property type="match status" value="1"/>
</dbReference>
<feature type="region of interest" description="Disordered" evidence="1">
    <location>
        <begin position="27"/>
        <end position="77"/>
    </location>
</feature>
<keyword evidence="2" id="KW-1133">Transmembrane helix</keyword>
<feature type="transmembrane region" description="Helical" evidence="2">
    <location>
        <begin position="98"/>
        <end position="120"/>
    </location>
</feature>
<sequence length="138" mass="14719">MAWCFLLCLVLLFNAAMAVATIENGETKLHPPATTPTVRRLGKHEPPVSSPSQAPPHSGGVSPSTTIEANNGENMGGFEGQAAVHLQKHQHHSMEKSIAGGGVILGGLATTFLVAVFCYVRATRRHKSEIHQSEITDQ</sequence>
<name>A0A5B6V704_9ROSI</name>
<feature type="signal peptide" evidence="3">
    <location>
        <begin position="1"/>
        <end position="18"/>
    </location>
</feature>
<evidence type="ECO:0000313" key="4">
    <source>
        <dbReference type="EMBL" id="KAA3464905.1"/>
    </source>
</evidence>
<dbReference type="AlphaFoldDB" id="A0A5B6V704"/>
<feature type="chain" id="PRO_5023041350" evidence="3">
    <location>
        <begin position="19"/>
        <end position="138"/>
    </location>
</feature>
<keyword evidence="5" id="KW-1185">Reference proteome</keyword>
<keyword evidence="2 4" id="KW-0812">Transmembrane</keyword>
<keyword evidence="2" id="KW-0472">Membrane</keyword>
<evidence type="ECO:0000256" key="3">
    <source>
        <dbReference type="SAM" id="SignalP"/>
    </source>
</evidence>
<dbReference type="Proteomes" id="UP000325315">
    <property type="component" value="Unassembled WGS sequence"/>
</dbReference>
<accession>A0A5B6V704</accession>
<keyword evidence="3" id="KW-0732">Signal</keyword>
<protein>
    <submittedName>
        <fullName evidence="4">Transmembrane protein</fullName>
    </submittedName>
</protein>